<gene>
    <name evidence="2" type="ORF">F5544_03740</name>
</gene>
<proteinExistence type="predicted"/>
<accession>A0A6G9Y635</accession>
<evidence type="ECO:0000256" key="1">
    <source>
        <dbReference type="SAM" id="MobiDB-lite"/>
    </source>
</evidence>
<dbReference type="AlphaFoldDB" id="A0A6G9Y635"/>
<dbReference type="InterPro" id="IPR024520">
    <property type="entry name" value="DUF3558"/>
</dbReference>
<evidence type="ECO:0000313" key="3">
    <source>
        <dbReference type="Proteomes" id="UP000503540"/>
    </source>
</evidence>
<reference evidence="2 3" key="1">
    <citation type="journal article" date="2019" name="ACS Chem. Biol.">
        <title>Identification and Mobilization of a Cryptic Antibiotic Biosynthesis Gene Locus from a Human-Pathogenic Nocardia Isolate.</title>
        <authorList>
            <person name="Herisse M."/>
            <person name="Ishida K."/>
            <person name="Porter J.L."/>
            <person name="Howden B."/>
            <person name="Hertweck C."/>
            <person name="Stinear T.P."/>
            <person name="Pidot S.J."/>
        </authorList>
    </citation>
    <scope>NUCLEOTIDE SEQUENCE [LARGE SCALE GENOMIC DNA]</scope>
    <source>
        <strain evidence="2 3">AUSMDU00012717</strain>
    </source>
</reference>
<name>A0A6G9Y635_9NOCA</name>
<sequence>MPRIHPNRHIRPAQNPPPVPNLYQHQSQSCSDGNRTTAGCVLPLEPIRATADRRAQVGRQATATITALTGVLLLASGCGPDKQGQPAPTTVDTSAATAALWDPCTQIPDQLLRQIGVDPATKKSDILDVPEPGWKICDWHDSELPHNFNVGVLSTIHTVDEFKAKKANTDFANVSVQGRSGFTYRDTSADKSESCYLALPTAHGAVEISAFDVSAKGKQIPPCERAKAAAEILAPVLPR</sequence>
<organism evidence="2 3">
    <name type="scientific">Nocardia arthritidis</name>
    <dbReference type="NCBI Taxonomy" id="228602"/>
    <lineage>
        <taxon>Bacteria</taxon>
        <taxon>Bacillati</taxon>
        <taxon>Actinomycetota</taxon>
        <taxon>Actinomycetes</taxon>
        <taxon>Mycobacteriales</taxon>
        <taxon>Nocardiaceae</taxon>
        <taxon>Nocardia</taxon>
    </lineage>
</organism>
<dbReference type="KEGG" id="nah:F5544_03740"/>
<dbReference type="Pfam" id="PF12079">
    <property type="entry name" value="DUF3558"/>
    <property type="match status" value="1"/>
</dbReference>
<feature type="region of interest" description="Disordered" evidence="1">
    <location>
        <begin position="1"/>
        <end position="31"/>
    </location>
</feature>
<dbReference type="EMBL" id="CP046172">
    <property type="protein sequence ID" value="QIS08662.1"/>
    <property type="molecule type" value="Genomic_DNA"/>
</dbReference>
<dbReference type="Proteomes" id="UP000503540">
    <property type="component" value="Chromosome"/>
</dbReference>
<evidence type="ECO:0000313" key="2">
    <source>
        <dbReference type="EMBL" id="QIS08662.1"/>
    </source>
</evidence>
<feature type="compositionally biased region" description="Basic residues" evidence="1">
    <location>
        <begin position="1"/>
        <end position="11"/>
    </location>
</feature>
<keyword evidence="3" id="KW-1185">Reference proteome</keyword>
<protein>
    <submittedName>
        <fullName evidence="2">DUF3558 domain-containing protein</fullName>
    </submittedName>
</protein>